<feature type="compositionally biased region" description="Polar residues" evidence="1">
    <location>
        <begin position="219"/>
        <end position="246"/>
    </location>
</feature>
<evidence type="ECO:0000313" key="2">
    <source>
        <dbReference type="EMBL" id="TLE11081.1"/>
    </source>
</evidence>
<name>A0A4U8UAB0_9HELI</name>
<reference evidence="2 3" key="1">
    <citation type="journal article" date="2014" name="Genome Announc.">
        <title>Draft genome sequences of eight enterohepatic helicobacter species isolated from both laboratory and wild rodents.</title>
        <authorList>
            <person name="Sheh A."/>
            <person name="Shen Z."/>
            <person name="Fox J.G."/>
        </authorList>
    </citation>
    <scope>NUCLEOTIDE SEQUENCE [LARGE SCALE GENOMIC DNA]</scope>
    <source>
        <strain evidence="2 3">ATCC 49320</strain>
    </source>
</reference>
<evidence type="ECO:0000313" key="3">
    <source>
        <dbReference type="Proteomes" id="UP000029857"/>
    </source>
</evidence>
<feature type="region of interest" description="Disordered" evidence="1">
    <location>
        <begin position="215"/>
        <end position="246"/>
    </location>
</feature>
<dbReference type="PROSITE" id="PS51257">
    <property type="entry name" value="PROKAR_LIPOPROTEIN"/>
    <property type="match status" value="1"/>
</dbReference>
<comment type="caution">
    <text evidence="2">The sequence shown here is derived from an EMBL/GenBank/DDBJ whole genome shotgun (WGS) entry which is preliminary data.</text>
</comment>
<organism evidence="2 3">
    <name type="scientific">Helicobacter bilis</name>
    <dbReference type="NCBI Taxonomy" id="37372"/>
    <lineage>
        <taxon>Bacteria</taxon>
        <taxon>Pseudomonadati</taxon>
        <taxon>Campylobacterota</taxon>
        <taxon>Epsilonproteobacteria</taxon>
        <taxon>Campylobacterales</taxon>
        <taxon>Helicobacteraceae</taxon>
        <taxon>Helicobacter</taxon>
    </lineage>
</organism>
<proteinExistence type="predicted"/>
<evidence type="ECO:0000256" key="1">
    <source>
        <dbReference type="SAM" id="MobiDB-lite"/>
    </source>
</evidence>
<accession>A0A4U8UAB0</accession>
<evidence type="ECO:0008006" key="4">
    <source>
        <dbReference type="Google" id="ProtNLM"/>
    </source>
</evidence>
<dbReference type="EMBL" id="JRPJ02000009">
    <property type="protein sequence ID" value="TLE11081.1"/>
    <property type="molecule type" value="Genomic_DNA"/>
</dbReference>
<dbReference type="RefSeq" id="WP_034580536.1">
    <property type="nucleotide sequence ID" value="NZ_CAMCCI010000030.1"/>
</dbReference>
<dbReference type="Proteomes" id="UP000029857">
    <property type="component" value="Unassembled WGS sequence"/>
</dbReference>
<sequence length="246" mass="27974">MREFTHNLLYAKSYSTYLFALCFGLLIALFGCSDTDDNKTSDSKTESYDFTNISNNTTAKISLQHINNRIQLHITNTTNKQSMLSSNAVKLFAFFPKDCSMCMPTFIHINNLLHRSKNLQVFILSKQAIHANSYRDFPITLSQNLVNLVDTNNKLDLFLDSLKRTLNIEIRDYQAPLFILQDTHNNIIQSIEGAVLEEIFEQMITDLLTQDNKIDSNKLDSNTTEKTPNNTLSQSAPSSTESLQSK</sequence>
<dbReference type="AlphaFoldDB" id="A0A4U8UAB0"/>
<protein>
    <recommendedName>
        <fullName evidence="4">Thioredoxin domain-containing protein</fullName>
    </recommendedName>
</protein>
<gene>
    <name evidence="2" type="ORF">LS79_003765</name>
</gene>